<sequence>MSFDLSLDEQLCATKAHSYLKQYLPAKPHKWGFKLYVLCDYKGYAYNCEIYTGQENQPRFRLPSEPDLGSSSNIVVRLSREVPEYKNYKIYFDNFYTSVPVMDYLHSRGILSLGTVRTNRLPNCKLNDSKMQKKLSRGKSVEYISSYKNTPISALTWKDNKPVTLLSTYAGKLPETIVKRFNRSTKSKIEVACPFVVTEYNLHMGGVDLLDSLIGRYKIKMRSRKWYIRLFYHFIDLTVVNSWLLYKRVKEEQNLPVQFELADWRKNIAYSLTKSEDFKNQRGRRSISIETRRTSTRALAMHPTRAVRTDGV</sequence>
<organism evidence="2 3">
    <name type="scientific">Sipha flava</name>
    <name type="common">yellow sugarcane aphid</name>
    <dbReference type="NCBI Taxonomy" id="143950"/>
    <lineage>
        <taxon>Eukaryota</taxon>
        <taxon>Metazoa</taxon>
        <taxon>Ecdysozoa</taxon>
        <taxon>Arthropoda</taxon>
        <taxon>Hexapoda</taxon>
        <taxon>Insecta</taxon>
        <taxon>Pterygota</taxon>
        <taxon>Neoptera</taxon>
        <taxon>Paraneoptera</taxon>
        <taxon>Hemiptera</taxon>
        <taxon>Sternorrhyncha</taxon>
        <taxon>Aphidomorpha</taxon>
        <taxon>Aphidoidea</taxon>
        <taxon>Aphididae</taxon>
        <taxon>Sipha</taxon>
    </lineage>
</organism>
<accession>A0A8B8FH66</accession>
<dbReference type="OrthoDB" id="6625073at2759"/>
<dbReference type="PANTHER" id="PTHR47272:SF1">
    <property type="entry name" value="PIGGYBAC TRANSPOSABLE ELEMENT-DERIVED PROTEIN 3-LIKE"/>
    <property type="match status" value="1"/>
</dbReference>
<dbReference type="PANTHER" id="PTHR47272">
    <property type="entry name" value="DDE_TNP_1_7 DOMAIN-CONTAINING PROTEIN"/>
    <property type="match status" value="1"/>
</dbReference>
<gene>
    <name evidence="3" type="primary">LOC112683408</name>
</gene>
<evidence type="ECO:0000313" key="3">
    <source>
        <dbReference type="RefSeq" id="XP_025410229.1"/>
    </source>
</evidence>
<dbReference type="RefSeq" id="XP_025410229.1">
    <property type="nucleotide sequence ID" value="XM_025554444.1"/>
</dbReference>
<dbReference type="Pfam" id="PF13843">
    <property type="entry name" value="DDE_Tnp_1_7"/>
    <property type="match status" value="1"/>
</dbReference>
<proteinExistence type="predicted"/>
<dbReference type="Proteomes" id="UP000694846">
    <property type="component" value="Unplaced"/>
</dbReference>
<feature type="domain" description="PiggyBac transposable element-derived protein" evidence="1">
    <location>
        <begin position="4"/>
        <end position="243"/>
    </location>
</feature>
<keyword evidence="2" id="KW-1185">Reference proteome</keyword>
<protein>
    <submittedName>
        <fullName evidence="3">PiggyBac transposable element-derived protein 4-like</fullName>
    </submittedName>
</protein>
<dbReference type="GeneID" id="112683408"/>
<dbReference type="AlphaFoldDB" id="A0A8B8FH66"/>
<reference evidence="3" key="1">
    <citation type="submission" date="2025-08" db="UniProtKB">
        <authorList>
            <consortium name="RefSeq"/>
        </authorList>
    </citation>
    <scope>IDENTIFICATION</scope>
    <source>
        <tissue evidence="3">Whole body</tissue>
    </source>
</reference>
<evidence type="ECO:0000259" key="1">
    <source>
        <dbReference type="Pfam" id="PF13843"/>
    </source>
</evidence>
<dbReference type="InterPro" id="IPR029526">
    <property type="entry name" value="PGBD"/>
</dbReference>
<name>A0A8B8FH66_9HEMI</name>
<evidence type="ECO:0000313" key="2">
    <source>
        <dbReference type="Proteomes" id="UP000694846"/>
    </source>
</evidence>